<evidence type="ECO:0000256" key="4">
    <source>
        <dbReference type="ARBA" id="ARBA00022803"/>
    </source>
</evidence>
<keyword evidence="6 7" id="KW-0472">Membrane</keyword>
<dbReference type="GO" id="GO:0005741">
    <property type="term" value="C:mitochondrial outer membrane"/>
    <property type="evidence" value="ECO:0007669"/>
    <property type="project" value="TreeGrafter"/>
</dbReference>
<feature type="transmembrane region" description="Helical" evidence="7">
    <location>
        <begin position="14"/>
        <end position="32"/>
    </location>
</feature>
<evidence type="ECO:0000256" key="5">
    <source>
        <dbReference type="ARBA" id="ARBA00022989"/>
    </source>
</evidence>
<dbReference type="Gene3D" id="1.25.40.10">
    <property type="entry name" value="Tetratricopeptide repeat domain"/>
    <property type="match status" value="1"/>
</dbReference>
<keyword evidence="4" id="KW-0802">TPR repeat</keyword>
<keyword evidence="9" id="KW-1185">Reference proteome</keyword>
<dbReference type="EnsemblMetazoa" id="CJA41419.1">
    <property type="protein sequence ID" value="CJA41419.1"/>
    <property type="gene ID" value="WBGene00217267"/>
</dbReference>
<dbReference type="GO" id="GO:0030943">
    <property type="term" value="F:mitochondrion targeting sequence binding"/>
    <property type="evidence" value="ECO:0007669"/>
    <property type="project" value="TreeGrafter"/>
</dbReference>
<dbReference type="SUPFAM" id="SSF48452">
    <property type="entry name" value="TPR-like"/>
    <property type="match status" value="1"/>
</dbReference>
<dbReference type="AlphaFoldDB" id="A0A8R1ESW6"/>
<proteinExistence type="predicted"/>
<sequence length="144" mass="15679">MSANTGISDQTKKVLIGVAAAATVAGVGYVAYKSLSSVDIEKELEEIKALGNLRFKEKQYGKAIEEFTRGIEKAGADTQRHIVAMLYQNRAACREKVGQNATEILNDCLSALKVDKKYAKAYLRAAKALNDVGKKQDALACEFF</sequence>
<name>A0A8R1ESW6_CAEJA</name>
<dbReference type="GO" id="GO:0008320">
    <property type="term" value="F:protein transmembrane transporter activity"/>
    <property type="evidence" value="ECO:0007669"/>
    <property type="project" value="TreeGrafter"/>
</dbReference>
<evidence type="ECO:0000313" key="8">
    <source>
        <dbReference type="EnsemblMetazoa" id="CJA41419.1"/>
    </source>
</evidence>
<protein>
    <recommendedName>
        <fullName evidence="10">Mitochondrial import receptor subunit TOM70</fullName>
    </recommendedName>
</protein>
<keyword evidence="2 7" id="KW-0812">Transmembrane</keyword>
<evidence type="ECO:0008006" key="10">
    <source>
        <dbReference type="Google" id="ProtNLM"/>
    </source>
</evidence>
<accession>A0A8R1ESW6</accession>
<dbReference type="Proteomes" id="UP000005237">
    <property type="component" value="Unassembled WGS sequence"/>
</dbReference>
<dbReference type="PANTHER" id="PTHR46208">
    <property type="entry name" value="MITOCHONDRIAL IMPORT RECEPTOR SUBUNIT TOM70"/>
    <property type="match status" value="1"/>
</dbReference>
<organism evidence="8 9">
    <name type="scientific">Caenorhabditis japonica</name>
    <dbReference type="NCBI Taxonomy" id="281687"/>
    <lineage>
        <taxon>Eukaryota</taxon>
        <taxon>Metazoa</taxon>
        <taxon>Ecdysozoa</taxon>
        <taxon>Nematoda</taxon>
        <taxon>Chromadorea</taxon>
        <taxon>Rhabditida</taxon>
        <taxon>Rhabditina</taxon>
        <taxon>Rhabditomorpha</taxon>
        <taxon>Rhabditoidea</taxon>
        <taxon>Rhabditidae</taxon>
        <taxon>Peloderinae</taxon>
        <taxon>Caenorhabditis</taxon>
    </lineage>
</organism>
<dbReference type="GO" id="GO:0045039">
    <property type="term" value="P:protein insertion into mitochondrial inner membrane"/>
    <property type="evidence" value="ECO:0007669"/>
    <property type="project" value="TreeGrafter"/>
</dbReference>
<keyword evidence="5 7" id="KW-1133">Transmembrane helix</keyword>
<evidence type="ECO:0000256" key="6">
    <source>
        <dbReference type="ARBA" id="ARBA00023136"/>
    </source>
</evidence>
<evidence type="ECO:0000256" key="7">
    <source>
        <dbReference type="SAM" id="Phobius"/>
    </source>
</evidence>
<dbReference type="InterPro" id="IPR011990">
    <property type="entry name" value="TPR-like_helical_dom_sf"/>
</dbReference>
<comment type="subcellular location">
    <subcellularLocation>
        <location evidence="1">Membrane</location>
    </subcellularLocation>
</comment>
<reference evidence="8" key="2">
    <citation type="submission" date="2022-06" db="UniProtKB">
        <authorList>
            <consortium name="EnsemblMetazoa"/>
        </authorList>
    </citation>
    <scope>IDENTIFICATION</scope>
    <source>
        <strain evidence="8">DF5081</strain>
    </source>
</reference>
<dbReference type="PANTHER" id="PTHR46208:SF1">
    <property type="entry name" value="MITOCHONDRIAL IMPORT RECEPTOR SUBUNIT TOM70"/>
    <property type="match status" value="1"/>
</dbReference>
<keyword evidence="3" id="KW-0677">Repeat</keyword>
<evidence type="ECO:0000313" key="9">
    <source>
        <dbReference type="Proteomes" id="UP000005237"/>
    </source>
</evidence>
<reference evidence="9" key="1">
    <citation type="submission" date="2010-08" db="EMBL/GenBank/DDBJ databases">
        <authorList>
            <consortium name="Caenorhabditis japonica Sequencing Consortium"/>
            <person name="Wilson R.K."/>
        </authorList>
    </citation>
    <scope>NUCLEOTIDE SEQUENCE [LARGE SCALE GENOMIC DNA]</scope>
    <source>
        <strain evidence="9">DF5081</strain>
    </source>
</reference>
<evidence type="ECO:0000256" key="1">
    <source>
        <dbReference type="ARBA" id="ARBA00004370"/>
    </source>
</evidence>
<dbReference type="GO" id="GO:0030150">
    <property type="term" value="P:protein import into mitochondrial matrix"/>
    <property type="evidence" value="ECO:0007669"/>
    <property type="project" value="TreeGrafter"/>
</dbReference>
<evidence type="ECO:0000256" key="2">
    <source>
        <dbReference type="ARBA" id="ARBA00022692"/>
    </source>
</evidence>
<evidence type="ECO:0000256" key="3">
    <source>
        <dbReference type="ARBA" id="ARBA00022737"/>
    </source>
</evidence>